<gene>
    <name evidence="2" type="ORF">CAEBREN_16394</name>
</gene>
<feature type="transmembrane region" description="Helical" evidence="1">
    <location>
        <begin position="42"/>
        <end position="62"/>
    </location>
</feature>
<organism evidence="3">
    <name type="scientific">Caenorhabditis brenneri</name>
    <name type="common">Nematode worm</name>
    <dbReference type="NCBI Taxonomy" id="135651"/>
    <lineage>
        <taxon>Eukaryota</taxon>
        <taxon>Metazoa</taxon>
        <taxon>Ecdysozoa</taxon>
        <taxon>Nematoda</taxon>
        <taxon>Chromadorea</taxon>
        <taxon>Rhabditida</taxon>
        <taxon>Rhabditina</taxon>
        <taxon>Rhabditomorpha</taxon>
        <taxon>Rhabditoidea</taxon>
        <taxon>Rhabditidae</taxon>
        <taxon>Peloderinae</taxon>
        <taxon>Caenorhabditis</taxon>
    </lineage>
</organism>
<feature type="transmembrane region" description="Helical" evidence="1">
    <location>
        <begin position="105"/>
        <end position="126"/>
    </location>
</feature>
<dbReference type="FunCoup" id="G0N8E6">
    <property type="interactions" value="1899"/>
</dbReference>
<dbReference type="HOGENOM" id="CLU_1587964_0_0_1"/>
<evidence type="ECO:0000313" key="2">
    <source>
        <dbReference type="EMBL" id="EGT55241.1"/>
    </source>
</evidence>
<feature type="transmembrane region" description="Helical" evidence="1">
    <location>
        <begin position="12"/>
        <end position="30"/>
    </location>
</feature>
<keyword evidence="1" id="KW-0472">Membrane</keyword>
<feature type="transmembrane region" description="Helical" evidence="1">
    <location>
        <begin position="74"/>
        <end position="93"/>
    </location>
</feature>
<dbReference type="eggNOG" id="ENOG502TITB">
    <property type="taxonomic scope" value="Eukaryota"/>
</dbReference>
<name>G0N8E6_CAEBE</name>
<dbReference type="EMBL" id="GL379850">
    <property type="protein sequence ID" value="EGT55241.1"/>
    <property type="molecule type" value="Genomic_DNA"/>
</dbReference>
<keyword evidence="1" id="KW-0812">Transmembrane</keyword>
<dbReference type="AlphaFoldDB" id="G0N8E6"/>
<accession>G0N8E6</accession>
<sequence>MPVEPPVLAGIRYKYIFFLLQLINLIRYYICPDWMNYKYPNYTYCTFVIIGLPHALACLNALDGTKKSWEYVQNFMVVIMISYLFQIVLGIYYSTNSTGHKSWEYILDQMMYWHELFFVITMYTLARAEGEYLIRIDHLEQITAEYGVKNTKKLKKKAVKNEENGVKK</sequence>
<proteinExistence type="predicted"/>
<dbReference type="OMA" id="WHEAFIT"/>
<dbReference type="InParanoid" id="G0N8E6"/>
<protein>
    <submittedName>
        <fullName evidence="2">Uncharacterized protein</fullName>
    </submittedName>
</protein>
<keyword evidence="1" id="KW-1133">Transmembrane helix</keyword>
<evidence type="ECO:0000256" key="1">
    <source>
        <dbReference type="SAM" id="Phobius"/>
    </source>
</evidence>
<keyword evidence="3" id="KW-1185">Reference proteome</keyword>
<reference evidence="3" key="1">
    <citation type="submission" date="2011-07" db="EMBL/GenBank/DDBJ databases">
        <authorList>
            <consortium name="Caenorhabditis brenneri Sequencing and Analysis Consortium"/>
            <person name="Wilson R.K."/>
        </authorList>
    </citation>
    <scope>NUCLEOTIDE SEQUENCE [LARGE SCALE GENOMIC DNA]</scope>
    <source>
        <strain evidence="3">PB2801</strain>
    </source>
</reference>
<dbReference type="OrthoDB" id="5858402at2759"/>
<dbReference type="Proteomes" id="UP000008068">
    <property type="component" value="Unassembled WGS sequence"/>
</dbReference>
<evidence type="ECO:0000313" key="3">
    <source>
        <dbReference type="Proteomes" id="UP000008068"/>
    </source>
</evidence>